<feature type="region of interest" description="Disordered" evidence="1">
    <location>
        <begin position="21"/>
        <end position="52"/>
    </location>
</feature>
<evidence type="ECO:0000313" key="2">
    <source>
        <dbReference type="EMBL" id="KAL3749267.1"/>
    </source>
</evidence>
<organism evidence="2 3">
    <name type="scientific">Eucalyptus globulus</name>
    <name type="common">Tasmanian blue gum</name>
    <dbReference type="NCBI Taxonomy" id="34317"/>
    <lineage>
        <taxon>Eukaryota</taxon>
        <taxon>Viridiplantae</taxon>
        <taxon>Streptophyta</taxon>
        <taxon>Embryophyta</taxon>
        <taxon>Tracheophyta</taxon>
        <taxon>Spermatophyta</taxon>
        <taxon>Magnoliopsida</taxon>
        <taxon>eudicotyledons</taxon>
        <taxon>Gunneridae</taxon>
        <taxon>Pentapetalae</taxon>
        <taxon>rosids</taxon>
        <taxon>malvids</taxon>
        <taxon>Myrtales</taxon>
        <taxon>Myrtaceae</taxon>
        <taxon>Myrtoideae</taxon>
        <taxon>Eucalypteae</taxon>
        <taxon>Eucalyptus</taxon>
    </lineage>
</organism>
<protein>
    <submittedName>
        <fullName evidence="2">Uncharacterized protein</fullName>
    </submittedName>
</protein>
<evidence type="ECO:0000313" key="3">
    <source>
        <dbReference type="Proteomes" id="UP001634007"/>
    </source>
</evidence>
<reference evidence="2 3" key="1">
    <citation type="submission" date="2024-11" db="EMBL/GenBank/DDBJ databases">
        <title>Chromosome-level genome assembly of Eucalyptus globulus Labill. provides insights into its genome evolution.</title>
        <authorList>
            <person name="Li X."/>
        </authorList>
    </citation>
    <scope>NUCLEOTIDE SEQUENCE [LARGE SCALE GENOMIC DNA]</scope>
    <source>
        <strain evidence="2">CL2024</strain>
        <tissue evidence="2">Fresh tender leaves</tissue>
    </source>
</reference>
<keyword evidence="3" id="KW-1185">Reference proteome</keyword>
<evidence type="ECO:0000256" key="1">
    <source>
        <dbReference type="SAM" id="MobiDB-lite"/>
    </source>
</evidence>
<proteinExistence type="predicted"/>
<dbReference type="Proteomes" id="UP001634007">
    <property type="component" value="Unassembled WGS sequence"/>
</dbReference>
<gene>
    <name evidence="2" type="ORF">ACJRO7_010380</name>
</gene>
<comment type="caution">
    <text evidence="2">The sequence shown here is derived from an EMBL/GenBank/DDBJ whole genome shotgun (WGS) entry which is preliminary data.</text>
</comment>
<name>A0ABD3LCN9_EUCGL</name>
<dbReference type="EMBL" id="JBJKBG010000002">
    <property type="protein sequence ID" value="KAL3749267.1"/>
    <property type="molecule type" value="Genomic_DNA"/>
</dbReference>
<accession>A0ABD3LCN9</accession>
<sequence length="86" mass="9343">MSDDLTDKRMATSIGVAELRAETGTRTEEVGSTARPEQIGRFEDGDGEMSDDLTGKRMATALTARMDSESTTLGFLIEALRMARGR</sequence>
<dbReference type="AlphaFoldDB" id="A0ABD3LCN9"/>